<dbReference type="Gene3D" id="3.40.630.30">
    <property type="match status" value="1"/>
</dbReference>
<dbReference type="CDD" id="cd04301">
    <property type="entry name" value="NAT_SF"/>
    <property type="match status" value="1"/>
</dbReference>
<proteinExistence type="predicted"/>
<dbReference type="Proteomes" id="UP001156706">
    <property type="component" value="Unassembled WGS sequence"/>
</dbReference>
<keyword evidence="5" id="KW-1185">Reference proteome</keyword>
<evidence type="ECO:0000313" key="4">
    <source>
        <dbReference type="EMBL" id="GLR14985.1"/>
    </source>
</evidence>
<sequence length="169" mass="19335">MQEQIQRIRPDQGEVLRGLRLSGLNEAPDAFGRRYAEIAARPLQYWDDHVRRYATSAESATFVLYRAGKPVGMAGAYLEGGRRDHAYICNMWVEPTFRRGGAGARLVNTANRWLAEQGVERINAWVVETNETALRFYETLGFMRTEQKRQMPSNPDIQEILLVFDTALL</sequence>
<evidence type="ECO:0000313" key="5">
    <source>
        <dbReference type="Proteomes" id="UP001156706"/>
    </source>
</evidence>
<dbReference type="Pfam" id="PF00583">
    <property type="entry name" value="Acetyltransf_1"/>
    <property type="match status" value="1"/>
</dbReference>
<organism evidence="4 5">
    <name type="scientific">Chitinimonas prasina</name>
    <dbReference type="NCBI Taxonomy" id="1434937"/>
    <lineage>
        <taxon>Bacteria</taxon>
        <taxon>Pseudomonadati</taxon>
        <taxon>Pseudomonadota</taxon>
        <taxon>Betaproteobacteria</taxon>
        <taxon>Neisseriales</taxon>
        <taxon>Chitinibacteraceae</taxon>
        <taxon>Chitinimonas</taxon>
    </lineage>
</organism>
<reference evidence="5" key="1">
    <citation type="journal article" date="2019" name="Int. J. Syst. Evol. Microbiol.">
        <title>The Global Catalogue of Microorganisms (GCM) 10K type strain sequencing project: providing services to taxonomists for standard genome sequencing and annotation.</title>
        <authorList>
            <consortium name="The Broad Institute Genomics Platform"/>
            <consortium name="The Broad Institute Genome Sequencing Center for Infectious Disease"/>
            <person name="Wu L."/>
            <person name="Ma J."/>
        </authorList>
    </citation>
    <scope>NUCLEOTIDE SEQUENCE [LARGE SCALE GENOMIC DNA]</scope>
    <source>
        <strain evidence="5">NBRC 110044</strain>
    </source>
</reference>
<evidence type="ECO:0000259" key="3">
    <source>
        <dbReference type="PROSITE" id="PS51186"/>
    </source>
</evidence>
<dbReference type="RefSeq" id="WP_284198051.1">
    <property type="nucleotide sequence ID" value="NZ_BSOG01000006.1"/>
</dbReference>
<accession>A0ABQ5YIY6</accession>
<gene>
    <name evidence="4" type="ORF">GCM10007907_37750</name>
</gene>
<dbReference type="InterPro" id="IPR000182">
    <property type="entry name" value="GNAT_dom"/>
</dbReference>
<dbReference type="PANTHER" id="PTHR43877:SF1">
    <property type="entry name" value="ACETYLTRANSFERASE"/>
    <property type="match status" value="1"/>
</dbReference>
<dbReference type="PANTHER" id="PTHR43877">
    <property type="entry name" value="AMINOALKYLPHOSPHONATE N-ACETYLTRANSFERASE-RELATED-RELATED"/>
    <property type="match status" value="1"/>
</dbReference>
<dbReference type="SUPFAM" id="SSF55729">
    <property type="entry name" value="Acyl-CoA N-acyltransferases (Nat)"/>
    <property type="match status" value="1"/>
</dbReference>
<comment type="caution">
    <text evidence="4">The sequence shown here is derived from an EMBL/GenBank/DDBJ whole genome shotgun (WGS) entry which is preliminary data.</text>
</comment>
<keyword evidence="2" id="KW-0012">Acyltransferase</keyword>
<protein>
    <submittedName>
        <fullName evidence="4">N-acetyltransferase</fullName>
    </submittedName>
</protein>
<feature type="domain" description="N-acetyltransferase" evidence="3">
    <location>
        <begin position="14"/>
        <end position="167"/>
    </location>
</feature>
<dbReference type="EMBL" id="BSOG01000006">
    <property type="protein sequence ID" value="GLR14985.1"/>
    <property type="molecule type" value="Genomic_DNA"/>
</dbReference>
<dbReference type="InterPro" id="IPR050832">
    <property type="entry name" value="Bact_Acetyltransf"/>
</dbReference>
<name>A0ABQ5YIY6_9NEIS</name>
<keyword evidence="1" id="KW-0808">Transferase</keyword>
<dbReference type="InterPro" id="IPR016181">
    <property type="entry name" value="Acyl_CoA_acyltransferase"/>
</dbReference>
<evidence type="ECO:0000256" key="1">
    <source>
        <dbReference type="ARBA" id="ARBA00022679"/>
    </source>
</evidence>
<evidence type="ECO:0000256" key="2">
    <source>
        <dbReference type="ARBA" id="ARBA00023315"/>
    </source>
</evidence>
<dbReference type="PROSITE" id="PS51186">
    <property type="entry name" value="GNAT"/>
    <property type="match status" value="1"/>
</dbReference>